<dbReference type="RefSeq" id="WP_125653705.1">
    <property type="nucleotide sequence ID" value="NZ_AP019308.1"/>
</dbReference>
<organism evidence="2 3">
    <name type="scientific">Paenibacillus baekrokdamisoli</name>
    <dbReference type="NCBI Taxonomy" id="1712516"/>
    <lineage>
        <taxon>Bacteria</taxon>
        <taxon>Bacillati</taxon>
        <taxon>Bacillota</taxon>
        <taxon>Bacilli</taxon>
        <taxon>Bacillales</taxon>
        <taxon>Paenibacillaceae</taxon>
        <taxon>Paenibacillus</taxon>
    </lineage>
</organism>
<dbReference type="PANTHER" id="PTHR36834:SF1">
    <property type="entry name" value="INTEGRAL MEMBRANE PROTEIN"/>
    <property type="match status" value="1"/>
</dbReference>
<sequence length="137" mass="16294">MRKLVACITISYALLLLYWMFIGFGRSQRIDMGYSYNLVPFQTLKMYFQHADHFNPRTWMINIVGNVAVFVPFGITIPFLFHIRFIRFMLLFIASLFLLEFLQLVLRRGSFDIDDVLLNTVGAIIGFLMLRVWRRWN</sequence>
<proteinExistence type="predicted"/>
<keyword evidence="3" id="KW-1185">Reference proteome</keyword>
<dbReference type="AlphaFoldDB" id="A0A3G9J8H9"/>
<dbReference type="Proteomes" id="UP000275368">
    <property type="component" value="Chromosome"/>
</dbReference>
<dbReference type="InterPro" id="IPR053150">
    <property type="entry name" value="Teicoplanin_resist-assoc"/>
</dbReference>
<dbReference type="Pfam" id="PF04892">
    <property type="entry name" value="VanZ"/>
    <property type="match status" value="1"/>
</dbReference>
<dbReference type="InterPro" id="IPR006976">
    <property type="entry name" value="VanZ-like"/>
</dbReference>
<dbReference type="EMBL" id="AP019308">
    <property type="protein sequence ID" value="BBH19349.1"/>
    <property type="molecule type" value="Genomic_DNA"/>
</dbReference>
<protein>
    <recommendedName>
        <fullName evidence="1">VanZ-like domain-containing protein</fullName>
    </recommendedName>
</protein>
<accession>A0A3G9J8H9</accession>
<dbReference type="PANTHER" id="PTHR36834">
    <property type="entry name" value="MEMBRANE PROTEIN-RELATED"/>
    <property type="match status" value="1"/>
</dbReference>
<feature type="domain" description="VanZ-like" evidence="1">
    <location>
        <begin position="12"/>
        <end position="133"/>
    </location>
</feature>
<evidence type="ECO:0000313" key="3">
    <source>
        <dbReference type="Proteomes" id="UP000275368"/>
    </source>
</evidence>
<evidence type="ECO:0000259" key="1">
    <source>
        <dbReference type="Pfam" id="PF04892"/>
    </source>
</evidence>
<dbReference type="KEGG" id="pbk:Back11_06940"/>
<name>A0A3G9J8H9_9BACL</name>
<gene>
    <name evidence="2" type="ORF">Back11_06940</name>
</gene>
<evidence type="ECO:0000313" key="2">
    <source>
        <dbReference type="EMBL" id="BBH19349.1"/>
    </source>
</evidence>
<dbReference type="OrthoDB" id="4822551at2"/>
<reference evidence="2 3" key="1">
    <citation type="submission" date="2018-11" db="EMBL/GenBank/DDBJ databases">
        <title>Complete genome sequence of Paenibacillus baekrokdamisoli strain KCTC 33723.</title>
        <authorList>
            <person name="Kang S.W."/>
            <person name="Lee K.C."/>
            <person name="Kim K.K."/>
            <person name="Kim J.S."/>
            <person name="Kim D.S."/>
            <person name="Ko S.H."/>
            <person name="Yang S.H."/>
            <person name="Lee J.S."/>
        </authorList>
    </citation>
    <scope>NUCLEOTIDE SEQUENCE [LARGE SCALE GENOMIC DNA]</scope>
    <source>
        <strain evidence="2 3">KCTC 33723</strain>
    </source>
</reference>